<dbReference type="GO" id="GO:0008168">
    <property type="term" value="F:methyltransferase activity"/>
    <property type="evidence" value="ECO:0007669"/>
    <property type="project" value="UniProtKB-KW"/>
</dbReference>
<dbReference type="NCBIfam" id="TIGR00478">
    <property type="entry name" value="tly"/>
    <property type="match status" value="1"/>
</dbReference>
<proteinExistence type="inferred from homology"/>
<evidence type="ECO:0000313" key="5">
    <source>
        <dbReference type="EMBL" id="MBC8534712.1"/>
    </source>
</evidence>
<comment type="similarity">
    <text evidence="2">Belongs to the TlyA family.</text>
</comment>
<reference evidence="5" key="1">
    <citation type="submission" date="2020-08" db="EMBL/GenBank/DDBJ databases">
        <title>Genome public.</title>
        <authorList>
            <person name="Liu C."/>
            <person name="Sun Q."/>
        </authorList>
    </citation>
    <scope>NUCLEOTIDE SEQUENCE</scope>
    <source>
        <strain evidence="5">NSJ-40</strain>
    </source>
</reference>
<dbReference type="PANTHER" id="PTHR32319:SF0">
    <property type="entry name" value="BACTERIAL HEMOLYSIN-LIKE PROTEIN"/>
    <property type="match status" value="1"/>
</dbReference>
<organism evidence="5 6">
    <name type="scientific">Yeguia hominis</name>
    <dbReference type="NCBI Taxonomy" id="2763662"/>
    <lineage>
        <taxon>Bacteria</taxon>
        <taxon>Bacillati</taxon>
        <taxon>Bacillota</taxon>
        <taxon>Clostridia</taxon>
        <taxon>Eubacteriales</taxon>
        <taxon>Yeguiaceae</taxon>
        <taxon>Yeguia</taxon>
    </lineage>
</organism>
<dbReference type="Pfam" id="PF01728">
    <property type="entry name" value="FtsJ"/>
    <property type="match status" value="1"/>
</dbReference>
<evidence type="ECO:0000256" key="1">
    <source>
        <dbReference type="ARBA" id="ARBA00022884"/>
    </source>
</evidence>
<dbReference type="Gene3D" id="3.40.50.150">
    <property type="entry name" value="Vaccinia Virus protein VP39"/>
    <property type="match status" value="1"/>
</dbReference>
<dbReference type="EMBL" id="JACRSN010000021">
    <property type="protein sequence ID" value="MBC8534712.1"/>
    <property type="molecule type" value="Genomic_DNA"/>
</dbReference>
<keyword evidence="6" id="KW-1185">Reference proteome</keyword>
<accession>A0A926DBA7</accession>
<comment type="caution">
    <text evidence="5">The sequence shown here is derived from an EMBL/GenBank/DDBJ whole genome shotgun (WGS) entry which is preliminary data.</text>
</comment>
<dbReference type="SUPFAM" id="SSF55174">
    <property type="entry name" value="Alpha-L RNA-binding motif"/>
    <property type="match status" value="1"/>
</dbReference>
<dbReference type="CDD" id="cd00165">
    <property type="entry name" value="S4"/>
    <property type="match status" value="1"/>
</dbReference>
<protein>
    <submittedName>
        <fullName evidence="5">TlyA family RNA methyltransferase</fullName>
    </submittedName>
</protein>
<sequence>MLLFQKRSTRWALTRQAWNQRFSRKSCKYKIGRRNKKLAEKKRLDALVFELGLTESREKARALIMAGSVYVDHQKSDKPGAMIREGAVIEVRGETLPYVSRGGLKLEKAMQIFPISLCEKVCMDIGASTGGFTDCMLQNGAERVYAVDVGYGQLAWKLRTDPRVVNLERTNVRYLTEEQVPEKLAFFSVDVSFISLKLVLPVASAFLMDGGEGVCLIKPQFEAGREHVGKNGVVRDRKVHEEVIRKVCDFAPSCGLSPQGLSFSPVKGPKGNIEYLLFVQKNALPSAVSEQAIADTVAQSHLTLDRSDSN</sequence>
<dbReference type="GO" id="GO:0032259">
    <property type="term" value="P:methylation"/>
    <property type="evidence" value="ECO:0007669"/>
    <property type="project" value="UniProtKB-KW"/>
</dbReference>
<evidence type="ECO:0000256" key="3">
    <source>
        <dbReference type="PROSITE-ProRule" id="PRU00182"/>
    </source>
</evidence>
<dbReference type="InterPro" id="IPR002877">
    <property type="entry name" value="RNA_MeTrfase_FtsJ_dom"/>
</dbReference>
<dbReference type="Proteomes" id="UP000651482">
    <property type="component" value="Unassembled WGS sequence"/>
</dbReference>
<dbReference type="InterPro" id="IPR002942">
    <property type="entry name" value="S4_RNA-bd"/>
</dbReference>
<dbReference type="AlphaFoldDB" id="A0A926DBA7"/>
<dbReference type="PANTHER" id="PTHR32319">
    <property type="entry name" value="BACTERIAL HEMOLYSIN-LIKE PROTEIN"/>
    <property type="match status" value="1"/>
</dbReference>
<feature type="domain" description="RNA-binding S4" evidence="4">
    <location>
        <begin position="42"/>
        <end position="107"/>
    </location>
</feature>
<dbReference type="PROSITE" id="PS50889">
    <property type="entry name" value="S4"/>
    <property type="match status" value="1"/>
</dbReference>
<dbReference type="GO" id="GO:0003723">
    <property type="term" value="F:RNA binding"/>
    <property type="evidence" value="ECO:0007669"/>
    <property type="project" value="UniProtKB-KW"/>
</dbReference>
<dbReference type="InterPro" id="IPR004538">
    <property type="entry name" value="Hemolysin_A/TlyA"/>
</dbReference>
<name>A0A926DBA7_9FIRM</name>
<keyword evidence="1 3" id="KW-0694">RNA-binding</keyword>
<dbReference type="InterPro" id="IPR047048">
    <property type="entry name" value="TlyA"/>
</dbReference>
<dbReference type="InterPro" id="IPR029063">
    <property type="entry name" value="SAM-dependent_MTases_sf"/>
</dbReference>
<gene>
    <name evidence="5" type="ORF">IAG03_12095</name>
</gene>
<evidence type="ECO:0000256" key="2">
    <source>
        <dbReference type="ARBA" id="ARBA00029460"/>
    </source>
</evidence>
<dbReference type="Gene3D" id="3.10.290.10">
    <property type="entry name" value="RNA-binding S4 domain"/>
    <property type="match status" value="1"/>
</dbReference>
<evidence type="ECO:0000259" key="4">
    <source>
        <dbReference type="SMART" id="SM00363"/>
    </source>
</evidence>
<dbReference type="Pfam" id="PF01479">
    <property type="entry name" value="S4"/>
    <property type="match status" value="1"/>
</dbReference>
<dbReference type="SMART" id="SM00363">
    <property type="entry name" value="S4"/>
    <property type="match status" value="1"/>
</dbReference>
<dbReference type="InterPro" id="IPR036986">
    <property type="entry name" value="S4_RNA-bd_sf"/>
</dbReference>
<evidence type="ECO:0000313" key="6">
    <source>
        <dbReference type="Proteomes" id="UP000651482"/>
    </source>
</evidence>
<dbReference type="PIRSF" id="PIRSF005578">
    <property type="entry name" value="TlyA"/>
    <property type="match status" value="1"/>
</dbReference>
<dbReference type="SUPFAM" id="SSF53335">
    <property type="entry name" value="S-adenosyl-L-methionine-dependent methyltransferases"/>
    <property type="match status" value="1"/>
</dbReference>
<keyword evidence="5" id="KW-0489">Methyltransferase</keyword>
<keyword evidence="5" id="KW-0808">Transferase</keyword>